<evidence type="ECO:0000256" key="4">
    <source>
        <dbReference type="ARBA" id="ARBA00022618"/>
    </source>
</evidence>
<reference evidence="10" key="2">
    <citation type="submission" date="2022-03" db="EMBL/GenBank/DDBJ databases">
        <title>Draft title - Genomic analysis of global carrot germplasm unveils the trajectory of domestication and the origin of high carotenoid orange carrot.</title>
        <authorList>
            <person name="Iorizzo M."/>
            <person name="Ellison S."/>
            <person name="Senalik D."/>
            <person name="Macko-Podgorni A."/>
            <person name="Grzebelus D."/>
            <person name="Bostan H."/>
            <person name="Rolling W."/>
            <person name="Curaba J."/>
            <person name="Simon P."/>
        </authorList>
    </citation>
    <scope>NUCLEOTIDE SEQUENCE</scope>
    <source>
        <tissue evidence="10">Leaf</tissue>
    </source>
</reference>
<evidence type="ECO:0000256" key="2">
    <source>
        <dbReference type="ARBA" id="ARBA00006533"/>
    </source>
</evidence>
<dbReference type="GO" id="GO:0051301">
    <property type="term" value="P:cell division"/>
    <property type="evidence" value="ECO:0007669"/>
    <property type="project" value="UniProtKB-KW"/>
</dbReference>
<dbReference type="InterPro" id="IPR016024">
    <property type="entry name" value="ARM-type_fold"/>
</dbReference>
<dbReference type="PANTHER" id="PTHR14418">
    <property type="entry name" value="CONDENSIN COMPLEX SUBUNIT 3-RELATED"/>
    <property type="match status" value="1"/>
</dbReference>
<keyword evidence="5" id="KW-0498">Mitosis</keyword>
<feature type="compositionally biased region" description="Basic and acidic residues" evidence="8">
    <location>
        <begin position="1033"/>
        <end position="1042"/>
    </location>
</feature>
<dbReference type="EMBL" id="CP093350">
    <property type="protein sequence ID" value="WOH11596.1"/>
    <property type="molecule type" value="Genomic_DNA"/>
</dbReference>
<dbReference type="KEGG" id="dcr:108200098"/>
<keyword evidence="7" id="KW-0131">Cell cycle</keyword>
<evidence type="ECO:0000313" key="11">
    <source>
        <dbReference type="Proteomes" id="UP000077755"/>
    </source>
</evidence>
<name>A0AAF0XS14_DAUCS</name>
<gene>
    <name evidence="10" type="ORF">DCAR_0831086</name>
</gene>
<keyword evidence="6" id="KW-0226">DNA condensation</keyword>
<comment type="subcellular location">
    <subcellularLocation>
        <location evidence="1">Chromosome</location>
    </subcellularLocation>
</comment>
<feature type="domain" description="Nuclear condensin complex subunit 3 C-terminal" evidence="9">
    <location>
        <begin position="521"/>
        <end position="870"/>
    </location>
</feature>
<dbReference type="AlphaFoldDB" id="A0AAF0XS14"/>
<keyword evidence="4" id="KW-0132">Cell division</keyword>
<protein>
    <recommendedName>
        <fullName evidence="9">Nuclear condensin complex subunit 3 C-terminal domain-containing protein</fullName>
    </recommendedName>
</protein>
<dbReference type="Pfam" id="PF12719">
    <property type="entry name" value="Cnd3"/>
    <property type="match status" value="1"/>
</dbReference>
<evidence type="ECO:0000256" key="3">
    <source>
        <dbReference type="ARBA" id="ARBA00022454"/>
    </source>
</evidence>
<dbReference type="GO" id="GO:0000796">
    <property type="term" value="C:condensin complex"/>
    <property type="evidence" value="ECO:0007669"/>
    <property type="project" value="InterPro"/>
</dbReference>
<evidence type="ECO:0000313" key="10">
    <source>
        <dbReference type="EMBL" id="WOH11596.1"/>
    </source>
</evidence>
<evidence type="ECO:0000256" key="6">
    <source>
        <dbReference type="ARBA" id="ARBA00023067"/>
    </source>
</evidence>
<reference evidence="10" key="1">
    <citation type="journal article" date="2016" name="Nat. Genet.">
        <title>A high-quality carrot genome assembly provides new insights into carotenoid accumulation and asterid genome evolution.</title>
        <authorList>
            <person name="Iorizzo M."/>
            <person name="Ellison S."/>
            <person name="Senalik D."/>
            <person name="Zeng P."/>
            <person name="Satapoomin P."/>
            <person name="Huang J."/>
            <person name="Bowman M."/>
            <person name="Iovene M."/>
            <person name="Sanseverino W."/>
            <person name="Cavagnaro P."/>
            <person name="Yildiz M."/>
            <person name="Macko-Podgorni A."/>
            <person name="Moranska E."/>
            <person name="Grzebelus E."/>
            <person name="Grzebelus D."/>
            <person name="Ashrafi H."/>
            <person name="Zheng Z."/>
            <person name="Cheng S."/>
            <person name="Spooner D."/>
            <person name="Van Deynze A."/>
            <person name="Simon P."/>
        </authorList>
    </citation>
    <scope>NUCLEOTIDE SEQUENCE</scope>
    <source>
        <tissue evidence="10">Leaf</tissue>
    </source>
</reference>
<dbReference type="InterPro" id="IPR011989">
    <property type="entry name" value="ARM-like"/>
</dbReference>
<accession>A0AAF0XS14</accession>
<evidence type="ECO:0000256" key="5">
    <source>
        <dbReference type="ARBA" id="ARBA00022776"/>
    </source>
</evidence>
<keyword evidence="11" id="KW-1185">Reference proteome</keyword>
<dbReference type="SUPFAM" id="SSF48371">
    <property type="entry name" value="ARM repeat"/>
    <property type="match status" value="1"/>
</dbReference>
<dbReference type="InterPro" id="IPR027165">
    <property type="entry name" value="CND3"/>
</dbReference>
<dbReference type="GO" id="GO:0000793">
    <property type="term" value="C:condensed chromosome"/>
    <property type="evidence" value="ECO:0007669"/>
    <property type="project" value="TreeGrafter"/>
</dbReference>
<sequence>MAVASVEQEGEEIVLVMEKIGRILEEAKASNATHIRKLKDLSAIKSNSTHIFFSAFSKTLTPLFSHSQRRLASAERIVRFVSAFATTPPNLCDPLFLQQFVRFLLGATTAANNTARFRACQLISEIIVRLPDDTEVSNDLWDEVIDCFKLRIADKVPMIRACVIRALSRFANDAENSDILELFIQSLPREQNADVRKTILLCLPPSNATSQAIIDRTLDISESVRKAAYFVLASKFPLQSLSIKLRTIILRRGLADRSTAVVEQCLALIKDEWLMKSCSGDPIVLLRYLDVETYELVGESVMEALLHAGLGNIQKNGSLTQFNLLTRNDNEERCNSHIPLIEPEIALYWRVVCKHLHTKAEAKGSDAAMKTGTEAAVYAAEASDTNDLLERVLPETVDEYVEFVKAHIAAGPNCRFTSRQLLLLGEMIDFSDTSNRKAAGAFIQELLEMPPEHELDDDGNEVVIGDGINLGGDKQWADAVSRLAKKVYAASGEFEEVFLGVIEKLARPCRERTANFVQWMHCLSVTSLILENTNSFRWMLGMSIEPAELLLSLLLPGAKHIHVDIQRAAIRCLGLFGLLEKKPSEELTKQLLVSFVKEFSPTSAMAGKALIDLSMWHGPHEISKAITPDFASELQEAMPSDPIKFVNPNEEMGNDLLDLLLAGLERWKRTKVSEVDEDESVQAVLGEGFAKILLLSDKYPTIPASSHPLLLEKLMGLYFCSEITELRRLKQCLFVFFEHYSSLSVNHKKCLSRAFIPTMRSMWPGIDGNPAGSPVMVSNMRKRAVQASRFMLQMLQTPLYTKETEQIDETCSSSPSDGVDDIENGSDEFENGDEGLAIRIVVEAISFPVKKTAAEKAYLVAICKLIPMLRFRLSEQGPIKLMRRLLNRVMEFVSSERELVKELKRVAERLQTADKHQEQDLHSDQANLILGRLQLELNLNEYECTDIPTPVAPRSTRPTCRRRKVRDEESSSEDETSPESVVPNNPITMSTRSQRASKTAAMNKIANRPVMKIVESGEEEEEEEEEDVSELTSEDHSDESSD</sequence>
<dbReference type="Gene3D" id="1.25.10.10">
    <property type="entry name" value="Leucine-rich Repeat Variant"/>
    <property type="match status" value="1"/>
</dbReference>
<keyword evidence="3" id="KW-0158">Chromosome</keyword>
<evidence type="ECO:0000256" key="7">
    <source>
        <dbReference type="ARBA" id="ARBA00023306"/>
    </source>
</evidence>
<evidence type="ECO:0000256" key="8">
    <source>
        <dbReference type="SAM" id="MobiDB-lite"/>
    </source>
</evidence>
<feature type="region of interest" description="Disordered" evidence="8">
    <location>
        <begin position="946"/>
        <end position="1042"/>
    </location>
</feature>
<proteinExistence type="inferred from homology"/>
<dbReference type="GO" id="GO:0007076">
    <property type="term" value="P:mitotic chromosome condensation"/>
    <property type="evidence" value="ECO:0007669"/>
    <property type="project" value="InterPro"/>
</dbReference>
<feature type="compositionally biased region" description="Acidic residues" evidence="8">
    <location>
        <begin position="1016"/>
        <end position="1029"/>
    </location>
</feature>
<dbReference type="Proteomes" id="UP000077755">
    <property type="component" value="Chromosome 8"/>
</dbReference>
<dbReference type="InterPro" id="IPR025977">
    <property type="entry name" value="Cnd3_C"/>
</dbReference>
<feature type="compositionally biased region" description="Polar residues" evidence="8">
    <location>
        <begin position="985"/>
        <end position="997"/>
    </location>
</feature>
<dbReference type="PANTHER" id="PTHR14418:SF5">
    <property type="entry name" value="CONDENSIN COMPLEX SUBUNIT 3"/>
    <property type="match status" value="1"/>
</dbReference>
<comment type="similarity">
    <text evidence="2">Belongs to the CND3 (condensin subunit 3) family.</text>
</comment>
<evidence type="ECO:0000259" key="9">
    <source>
        <dbReference type="Pfam" id="PF12719"/>
    </source>
</evidence>
<evidence type="ECO:0000256" key="1">
    <source>
        <dbReference type="ARBA" id="ARBA00004286"/>
    </source>
</evidence>
<organism evidence="10 11">
    <name type="scientific">Daucus carota subsp. sativus</name>
    <name type="common">Carrot</name>
    <dbReference type="NCBI Taxonomy" id="79200"/>
    <lineage>
        <taxon>Eukaryota</taxon>
        <taxon>Viridiplantae</taxon>
        <taxon>Streptophyta</taxon>
        <taxon>Embryophyta</taxon>
        <taxon>Tracheophyta</taxon>
        <taxon>Spermatophyta</taxon>
        <taxon>Magnoliopsida</taxon>
        <taxon>eudicotyledons</taxon>
        <taxon>Gunneridae</taxon>
        <taxon>Pentapetalae</taxon>
        <taxon>asterids</taxon>
        <taxon>campanulids</taxon>
        <taxon>Apiales</taxon>
        <taxon>Apiaceae</taxon>
        <taxon>Apioideae</taxon>
        <taxon>Scandiceae</taxon>
        <taxon>Daucinae</taxon>
        <taxon>Daucus</taxon>
        <taxon>Daucus sect. Daucus</taxon>
    </lineage>
</organism>